<dbReference type="HAMAP" id="MF_03010">
    <property type="entry name" value="eIF3k"/>
    <property type="match status" value="1"/>
</dbReference>
<organism evidence="3 4">
    <name type="scientific">Babesia caballi</name>
    <dbReference type="NCBI Taxonomy" id="5871"/>
    <lineage>
        <taxon>Eukaryota</taxon>
        <taxon>Sar</taxon>
        <taxon>Alveolata</taxon>
        <taxon>Apicomplexa</taxon>
        <taxon>Aconoidasida</taxon>
        <taxon>Piroplasmida</taxon>
        <taxon>Babesiidae</taxon>
        <taxon>Babesia</taxon>
    </lineage>
</organism>
<dbReference type="InterPro" id="IPR016024">
    <property type="entry name" value="ARM-type_fold"/>
</dbReference>
<dbReference type="GO" id="GO:0033290">
    <property type="term" value="C:eukaryotic 48S preinitiation complex"/>
    <property type="evidence" value="ECO:0007669"/>
    <property type="project" value="UniProtKB-UniRule"/>
</dbReference>
<dbReference type="SUPFAM" id="SSF48371">
    <property type="entry name" value="ARM repeat"/>
    <property type="match status" value="1"/>
</dbReference>
<dbReference type="GO" id="GO:0003723">
    <property type="term" value="F:RNA binding"/>
    <property type="evidence" value="ECO:0007669"/>
    <property type="project" value="UniProtKB-UniRule"/>
</dbReference>
<dbReference type="EMBL" id="BPLF01000001">
    <property type="protein sequence ID" value="GIX61014.1"/>
    <property type="molecule type" value="Genomic_DNA"/>
</dbReference>
<name>A0AAV4LM36_BABCB</name>
<dbReference type="GeneID" id="94192497"/>
<gene>
    <name evidence="3" type="ORF">BcabD6B2_04490</name>
</gene>
<comment type="caution">
    <text evidence="3">The sequence shown here is derived from an EMBL/GenBank/DDBJ whole genome shotgun (WGS) entry which is preliminary data.</text>
</comment>
<evidence type="ECO:0000313" key="4">
    <source>
        <dbReference type="Proteomes" id="UP001497744"/>
    </source>
</evidence>
<comment type="subunit">
    <text evidence="1">Component of the eukaryotic translation initiation factor 3 (eIF-3) complex.</text>
</comment>
<dbReference type="GO" id="GO:0006446">
    <property type="term" value="P:regulation of translational initiation"/>
    <property type="evidence" value="ECO:0007669"/>
    <property type="project" value="InterPro"/>
</dbReference>
<dbReference type="GO" id="GO:0016282">
    <property type="term" value="C:eukaryotic 43S preinitiation complex"/>
    <property type="evidence" value="ECO:0007669"/>
    <property type="project" value="UniProtKB-UniRule"/>
</dbReference>
<dbReference type="Gene3D" id="1.25.40.250">
    <property type="entry name" value="ARM repeat, domain 1"/>
    <property type="match status" value="1"/>
</dbReference>
<comment type="subcellular location">
    <subcellularLocation>
        <location evidence="1">Cytoplasm</location>
    </subcellularLocation>
</comment>
<dbReference type="GO" id="GO:0043022">
    <property type="term" value="F:ribosome binding"/>
    <property type="evidence" value="ECO:0007669"/>
    <property type="project" value="InterPro"/>
</dbReference>
<dbReference type="Proteomes" id="UP001497744">
    <property type="component" value="Unassembled WGS sequence"/>
</dbReference>
<dbReference type="PANTHER" id="PTHR13022:SF0">
    <property type="entry name" value="EUKARYOTIC TRANSLATION INITIATION FACTOR 3 SUBUNIT K"/>
    <property type="match status" value="1"/>
</dbReference>
<dbReference type="GO" id="GO:0005852">
    <property type="term" value="C:eukaryotic translation initiation factor 3 complex"/>
    <property type="evidence" value="ECO:0007669"/>
    <property type="project" value="UniProtKB-UniRule"/>
</dbReference>
<dbReference type="InterPro" id="IPR009374">
    <property type="entry name" value="eIF3k"/>
</dbReference>
<keyword evidence="1" id="KW-0963">Cytoplasm</keyword>
<keyword evidence="4" id="KW-1185">Reference proteome</keyword>
<keyword evidence="1" id="KW-0648">Protein biosynthesis</keyword>
<evidence type="ECO:0000256" key="1">
    <source>
        <dbReference type="HAMAP-Rule" id="MF_03010"/>
    </source>
</evidence>
<evidence type="ECO:0000313" key="3">
    <source>
        <dbReference type="EMBL" id="GIX61014.1"/>
    </source>
</evidence>
<protein>
    <recommendedName>
        <fullName evidence="1">Eukaryotic translation initiation factor 3 subunit K</fullName>
        <shortName evidence="1">eIF3k</shortName>
    </recommendedName>
    <alternativeName>
        <fullName evidence="1">eIF-3 p25</fullName>
    </alternativeName>
</protein>
<dbReference type="Pfam" id="PF10075">
    <property type="entry name" value="CSN8_PSD8_EIF3K"/>
    <property type="match status" value="1"/>
</dbReference>
<accession>A0AAV4LM36</accession>
<dbReference type="InterPro" id="IPR036390">
    <property type="entry name" value="WH_DNA-bd_sf"/>
</dbReference>
<dbReference type="SUPFAM" id="SSF46785">
    <property type="entry name" value="Winged helix' DNA-binding domain"/>
    <property type="match status" value="1"/>
</dbReference>
<evidence type="ECO:0000259" key="2">
    <source>
        <dbReference type="Pfam" id="PF10075"/>
    </source>
</evidence>
<dbReference type="GO" id="GO:0003743">
    <property type="term" value="F:translation initiation factor activity"/>
    <property type="evidence" value="ECO:0007669"/>
    <property type="project" value="UniProtKB-UniRule"/>
</dbReference>
<comment type="similarity">
    <text evidence="1">Belongs to the eIF-3 subunit K family.</text>
</comment>
<feature type="domain" description="CSN8/PSMD8/EIF3K" evidence="2">
    <location>
        <begin position="67"/>
        <end position="195"/>
    </location>
</feature>
<dbReference type="AlphaFoldDB" id="A0AAV4LM36"/>
<comment type="function">
    <text evidence="1">Component of the eukaryotic translation initiation factor 3 (eIF-3) complex, which is involved in protein synthesis of a specialized repertoire of mRNAs and, together with other initiation factors, stimulates binding of mRNA and methionyl-tRNAi to the 40S ribosome. The eIF-3 complex specifically targets and initiates translation of a subset of mRNAs involved in cell proliferation.</text>
</comment>
<dbReference type="InterPro" id="IPR033464">
    <property type="entry name" value="CSN8_PSD8_EIF3K"/>
</dbReference>
<dbReference type="GO" id="GO:0001732">
    <property type="term" value="P:formation of cytoplasmic translation initiation complex"/>
    <property type="evidence" value="ECO:0007669"/>
    <property type="project" value="UniProtKB-UniRule"/>
</dbReference>
<keyword evidence="1" id="KW-0396">Initiation factor</keyword>
<reference evidence="3 4" key="1">
    <citation type="submission" date="2021-06" db="EMBL/GenBank/DDBJ databases">
        <title>Genome sequence of Babesia caballi.</title>
        <authorList>
            <person name="Yamagishi J."/>
            <person name="Kidaka T."/>
            <person name="Ochi A."/>
        </authorList>
    </citation>
    <scope>NUCLEOTIDE SEQUENCE [LARGE SCALE GENOMIC DNA]</scope>
    <source>
        <strain evidence="3">USDA-D6B2</strain>
    </source>
</reference>
<sequence length="245" mass="27786">MDASAPTEAREKAEAVLESASLQFSISGLQALTEFLDEQMADAGTYSLRNNVGILKIYTLYPHIADPIVIQKILLQSLTQLPASDFNICIAQIPLATQEHPVITPVIAMHSMVQNCMFYKFWEASLKPMADNERPFIEVPGLRDSVRRFVLDVVPLVYLQMSVPELRAMLNFESNCEEFEELLRSCKWSLEGYSREDPEAGICVPDARDEILKQQKGPAQLRDVEKYYRTESVRTYYNTLRKAAG</sequence>
<proteinExistence type="inferred from homology"/>
<dbReference type="PANTHER" id="PTHR13022">
    <property type="entry name" value="EUKARYOTIC TRANSLATION INITIATION FACTOR 3 SUBUNIT 11"/>
    <property type="match status" value="1"/>
</dbReference>
<dbReference type="InterPro" id="IPR016020">
    <property type="entry name" value="Transl_init_fac_sub12_N_euk"/>
</dbReference>
<dbReference type="RefSeq" id="XP_067713085.1">
    <property type="nucleotide sequence ID" value="XM_067856984.1"/>
</dbReference>